<keyword evidence="3" id="KW-1185">Reference proteome</keyword>
<sequence length="466" mass="52763">MMPTMSDEVLLSRMEKGINNPLLPAGGAGKEDEAFTIVRLPSHIHETNKGLYEPRLVSIGPYHISSASTRAMQVHKWRFLRDFLLRGDHHRDGAEGRRLARLAVYIREVRKVEARARRCYGEPLDQLGSDDFVQMLVLDGCFILEFMLKYDAAVLDAYMQWVWIYIYYDLLLVENQLPFFVLAKLFSLSMGTVDAAVDRRRLLRLIFKFFSLHDPPGQDPAPGQFTVIYHLLHLQHQRMVMAPERPKLGRSARLTRQMSATVSRIFSSIRARMIGMATTTPLAIPCATALMELGVTFRENASPAGQFDVTFQDGTIVIPRQAINAGTRILMANVFALEQTKDWKEGVVTGYVVLMNALVSTAADVALLRRHGIFDNMLSSDDDAAAFFNRLGDCALFDPKTHRYARLFKDTNEYCDSRWNRYVGLFKRDHLRSPCSIINLLVAAMLLGVSVLSAGYTICRYRHGCS</sequence>
<accession>A0AAD8RXB1</accession>
<keyword evidence="1" id="KW-1133">Transmembrane helix</keyword>
<dbReference type="Pfam" id="PF03140">
    <property type="entry name" value="DUF247"/>
    <property type="match status" value="1"/>
</dbReference>
<proteinExistence type="predicted"/>
<dbReference type="AlphaFoldDB" id="A0AAD8RXB1"/>
<name>A0AAD8RXB1_LOLMU</name>
<dbReference type="PANTHER" id="PTHR31170:SF18">
    <property type="entry name" value="(WILD MALAYSIAN BANANA) HYPOTHETICAL PROTEIN"/>
    <property type="match status" value="1"/>
</dbReference>
<comment type="caution">
    <text evidence="2">The sequence shown here is derived from an EMBL/GenBank/DDBJ whole genome shotgun (WGS) entry which is preliminary data.</text>
</comment>
<reference evidence="2" key="1">
    <citation type="submission" date="2023-07" db="EMBL/GenBank/DDBJ databases">
        <title>A chromosome-level genome assembly of Lolium multiflorum.</title>
        <authorList>
            <person name="Chen Y."/>
            <person name="Copetti D."/>
            <person name="Kolliker R."/>
            <person name="Studer B."/>
        </authorList>
    </citation>
    <scope>NUCLEOTIDE SEQUENCE</scope>
    <source>
        <strain evidence="2">02402/16</strain>
        <tissue evidence="2">Leaf</tissue>
    </source>
</reference>
<evidence type="ECO:0000313" key="3">
    <source>
        <dbReference type="Proteomes" id="UP001231189"/>
    </source>
</evidence>
<keyword evidence="1" id="KW-0472">Membrane</keyword>
<keyword evidence="1" id="KW-0812">Transmembrane</keyword>
<dbReference type="EMBL" id="JAUUTY010000005">
    <property type="protein sequence ID" value="KAK1632933.1"/>
    <property type="molecule type" value="Genomic_DNA"/>
</dbReference>
<dbReference type="InterPro" id="IPR004158">
    <property type="entry name" value="DUF247_pln"/>
</dbReference>
<gene>
    <name evidence="2" type="ORF">QYE76_007248</name>
</gene>
<dbReference type="PANTHER" id="PTHR31170">
    <property type="entry name" value="BNAC04G53230D PROTEIN"/>
    <property type="match status" value="1"/>
</dbReference>
<organism evidence="2 3">
    <name type="scientific">Lolium multiflorum</name>
    <name type="common">Italian ryegrass</name>
    <name type="synonym">Lolium perenne subsp. multiflorum</name>
    <dbReference type="NCBI Taxonomy" id="4521"/>
    <lineage>
        <taxon>Eukaryota</taxon>
        <taxon>Viridiplantae</taxon>
        <taxon>Streptophyta</taxon>
        <taxon>Embryophyta</taxon>
        <taxon>Tracheophyta</taxon>
        <taxon>Spermatophyta</taxon>
        <taxon>Magnoliopsida</taxon>
        <taxon>Liliopsida</taxon>
        <taxon>Poales</taxon>
        <taxon>Poaceae</taxon>
        <taxon>BOP clade</taxon>
        <taxon>Pooideae</taxon>
        <taxon>Poodae</taxon>
        <taxon>Poeae</taxon>
        <taxon>Poeae Chloroplast Group 2 (Poeae type)</taxon>
        <taxon>Loliodinae</taxon>
        <taxon>Loliinae</taxon>
        <taxon>Lolium</taxon>
    </lineage>
</organism>
<dbReference type="Proteomes" id="UP001231189">
    <property type="component" value="Unassembled WGS sequence"/>
</dbReference>
<protein>
    <submittedName>
        <fullName evidence="2">Uncharacterized protein</fullName>
    </submittedName>
</protein>
<evidence type="ECO:0000256" key="1">
    <source>
        <dbReference type="SAM" id="Phobius"/>
    </source>
</evidence>
<evidence type="ECO:0000313" key="2">
    <source>
        <dbReference type="EMBL" id="KAK1632933.1"/>
    </source>
</evidence>
<feature type="transmembrane region" description="Helical" evidence="1">
    <location>
        <begin position="437"/>
        <end position="459"/>
    </location>
</feature>